<keyword evidence="1" id="KW-1133">Transmembrane helix</keyword>
<gene>
    <name evidence="2" type="ORF">SYYSPA8_03535</name>
</gene>
<feature type="transmembrane region" description="Helical" evidence="1">
    <location>
        <begin position="204"/>
        <end position="225"/>
    </location>
</feature>
<dbReference type="PANTHER" id="PTHR37314">
    <property type="entry name" value="SLR0142 PROTEIN"/>
    <property type="match status" value="1"/>
</dbReference>
<dbReference type="InterPro" id="IPR010699">
    <property type="entry name" value="DUF1275"/>
</dbReference>
<keyword evidence="3" id="KW-1185">Reference proteome</keyword>
<comment type="caution">
    <text evidence="2">The sequence shown here is derived from an EMBL/GenBank/DDBJ whole genome shotgun (WGS) entry which is preliminary data.</text>
</comment>
<keyword evidence="1" id="KW-0812">Transmembrane</keyword>
<organism evidence="2 3">
    <name type="scientific">Streptomyces yaizuensis</name>
    <dbReference type="NCBI Taxonomy" id="2989713"/>
    <lineage>
        <taxon>Bacteria</taxon>
        <taxon>Bacillati</taxon>
        <taxon>Actinomycetota</taxon>
        <taxon>Actinomycetes</taxon>
        <taxon>Kitasatosporales</taxon>
        <taxon>Streptomycetaceae</taxon>
        <taxon>Streptomyces</taxon>
    </lineage>
</organism>
<proteinExistence type="predicted"/>
<feature type="transmembrane region" description="Helical" evidence="1">
    <location>
        <begin position="180"/>
        <end position="198"/>
    </location>
</feature>
<dbReference type="RefSeq" id="WP_323445405.1">
    <property type="nucleotide sequence ID" value="NZ_BSBI01000001.1"/>
</dbReference>
<evidence type="ECO:0000256" key="1">
    <source>
        <dbReference type="SAM" id="Phobius"/>
    </source>
</evidence>
<name>A0ABQ5NSH6_9ACTN</name>
<protein>
    <submittedName>
        <fullName evidence="2">DUF1275 domain-containing protein</fullName>
    </submittedName>
</protein>
<dbReference type="Pfam" id="PF06912">
    <property type="entry name" value="DUF1275"/>
    <property type="match status" value="1"/>
</dbReference>
<reference evidence="2 3" key="1">
    <citation type="submission" date="2022-10" db="EMBL/GenBank/DDBJ databases">
        <title>Draft genome sequence of Streptomyces sp. YSPA8.</title>
        <authorList>
            <person name="Moriuchi R."/>
            <person name="Dohra H."/>
            <person name="Yamamura H."/>
            <person name="Kodani S."/>
        </authorList>
    </citation>
    <scope>NUCLEOTIDE SEQUENCE [LARGE SCALE GENOMIC DNA]</scope>
    <source>
        <strain evidence="2 3">YSPA8</strain>
    </source>
</reference>
<dbReference type="PANTHER" id="PTHR37314:SF4">
    <property type="entry name" value="UPF0700 TRANSMEMBRANE PROTEIN YOAK"/>
    <property type="match status" value="1"/>
</dbReference>
<evidence type="ECO:0000313" key="2">
    <source>
        <dbReference type="EMBL" id="GLF93326.1"/>
    </source>
</evidence>
<feature type="transmembrane region" description="Helical" evidence="1">
    <location>
        <begin position="120"/>
        <end position="138"/>
    </location>
</feature>
<feature type="transmembrane region" description="Helical" evidence="1">
    <location>
        <begin position="89"/>
        <end position="108"/>
    </location>
</feature>
<dbReference type="EMBL" id="BSBI01000001">
    <property type="protein sequence ID" value="GLF93326.1"/>
    <property type="molecule type" value="Genomic_DNA"/>
</dbReference>
<accession>A0ABQ5NSH6</accession>
<feature type="transmembrane region" description="Helical" evidence="1">
    <location>
        <begin position="46"/>
        <end position="68"/>
    </location>
</feature>
<keyword evidence="1" id="KW-0472">Membrane</keyword>
<evidence type="ECO:0000313" key="3">
    <source>
        <dbReference type="Proteomes" id="UP001291653"/>
    </source>
</evidence>
<sequence>MKPTPGPALTAALVTLTLTTGMVEAVSFLALGPVFTAVQTGNLLLLGFAVAGGGGLSPAASAASLGGFTAGALLGARATARADRAGRPWFTRALLAEGLVLGCAGLALGHLEPSAGHPTAAHLAVTAAVGLAMGLRNVTTFRVRVPDLSTTVATRSLTGLLAGPASGDLRPPEPERTRHRCYAVGAMFAGALLGAALLHASLPAYAVLLTVAAAVLATAAGHALARRRTRPGTPSPGG</sequence>
<dbReference type="Proteomes" id="UP001291653">
    <property type="component" value="Unassembled WGS sequence"/>
</dbReference>